<dbReference type="AlphaFoldDB" id="R1GM86"/>
<evidence type="ECO:0000256" key="2">
    <source>
        <dbReference type="ARBA" id="ARBA00023125"/>
    </source>
</evidence>
<evidence type="ECO:0000259" key="4">
    <source>
        <dbReference type="PROSITE" id="PS01124"/>
    </source>
</evidence>
<dbReference type="Proteomes" id="UP000011223">
    <property type="component" value="Unassembled WGS sequence"/>
</dbReference>
<accession>R1GM86</accession>
<evidence type="ECO:0000313" key="6">
    <source>
        <dbReference type="Proteomes" id="UP000011223"/>
    </source>
</evidence>
<keyword evidence="6" id="KW-1185">Reference proteome</keyword>
<dbReference type="InterPro" id="IPR009057">
    <property type="entry name" value="Homeodomain-like_sf"/>
</dbReference>
<dbReference type="EMBL" id="ANFM02000066">
    <property type="protein sequence ID" value="EOD77219.1"/>
    <property type="molecule type" value="Genomic_DNA"/>
</dbReference>
<proteinExistence type="predicted"/>
<organism evidence="5 6">
    <name type="scientific">Grimontia indica</name>
    <dbReference type="NCBI Taxonomy" id="1056512"/>
    <lineage>
        <taxon>Bacteria</taxon>
        <taxon>Pseudomonadati</taxon>
        <taxon>Pseudomonadota</taxon>
        <taxon>Gammaproteobacteria</taxon>
        <taxon>Vibrionales</taxon>
        <taxon>Vibrionaceae</taxon>
        <taxon>Grimontia</taxon>
    </lineage>
</organism>
<sequence length="328" mass="37957">MVSIIELKKYHELCSSFGVDADYILRKFGIVDVDLSDENKKIPYETFARLVEYASFICHDDLFGIKLSKMNGCNFIAPLDIIFNTSLTLSEAMYYLSKYVHMHARGLEISLSVDSGIAKLNIRNVNFEIDKYNNLSQYLCQQLYNYVSLFEVFGDSIFGVNLKQKKPRLNRSLTTENIQFSSGFNGVRFPGAWLGNRRDYSKNNNNTSIVRVLYHWETKIEENFISSVKSEIRRNISKNVSIGEMSRKFSMTEKAFNQAIRREGFIYKELVEQCLITYSKEMLLDGSVRVCELAKTLGYESDSSFTRAFKRWVGISPKKWQTNNKVKD</sequence>
<comment type="caution">
    <text evidence="5">The sequence shown here is derived from an EMBL/GenBank/DDBJ whole genome shotgun (WGS) entry which is preliminary data.</text>
</comment>
<dbReference type="InterPro" id="IPR018060">
    <property type="entry name" value="HTH_AraC"/>
</dbReference>
<evidence type="ECO:0000313" key="5">
    <source>
        <dbReference type="EMBL" id="EOD77219.1"/>
    </source>
</evidence>
<dbReference type="GO" id="GO:0005829">
    <property type="term" value="C:cytosol"/>
    <property type="evidence" value="ECO:0007669"/>
    <property type="project" value="TreeGrafter"/>
</dbReference>
<gene>
    <name evidence="5" type="ORF">D515_04484</name>
</gene>
<dbReference type="RefSeq" id="WP_002542449.1">
    <property type="nucleotide sequence ID" value="NZ_ANFM02000066.1"/>
</dbReference>
<dbReference type="PRINTS" id="PR00032">
    <property type="entry name" value="HTHARAC"/>
</dbReference>
<keyword evidence="3" id="KW-0804">Transcription</keyword>
<dbReference type="PANTHER" id="PTHR47894">
    <property type="entry name" value="HTH-TYPE TRANSCRIPTIONAL REGULATOR GADX"/>
    <property type="match status" value="1"/>
</dbReference>
<reference evidence="5 6" key="1">
    <citation type="journal article" date="2014" name="PLoS ONE">
        <title>Grimontia indica AK16(T), sp. nov., Isolated from a Seawater Sample Reports the Presence of Pathogenic Genes Similar to Vibrio Genus.</title>
        <authorList>
            <person name="Singh A."/>
            <person name="Vaidya B."/>
            <person name="Khatri I."/>
            <person name="Srinivas T.N."/>
            <person name="Subramanian S."/>
            <person name="Korpole S."/>
            <person name="Pinnaka A.K."/>
        </authorList>
    </citation>
    <scope>NUCLEOTIDE SEQUENCE [LARGE SCALE GENOMIC DNA]</scope>
    <source>
        <strain evidence="5 6">AK16</strain>
    </source>
</reference>
<dbReference type="Pfam" id="PF12833">
    <property type="entry name" value="HTH_18"/>
    <property type="match status" value="1"/>
</dbReference>
<dbReference type="GO" id="GO:0000976">
    <property type="term" value="F:transcription cis-regulatory region binding"/>
    <property type="evidence" value="ECO:0007669"/>
    <property type="project" value="TreeGrafter"/>
</dbReference>
<evidence type="ECO:0000256" key="1">
    <source>
        <dbReference type="ARBA" id="ARBA00023015"/>
    </source>
</evidence>
<dbReference type="InterPro" id="IPR020449">
    <property type="entry name" value="Tscrpt_reg_AraC-type_HTH"/>
</dbReference>
<keyword evidence="2" id="KW-0238">DNA-binding</keyword>
<evidence type="ECO:0000256" key="3">
    <source>
        <dbReference type="ARBA" id="ARBA00023163"/>
    </source>
</evidence>
<dbReference type="eggNOG" id="COG2207">
    <property type="taxonomic scope" value="Bacteria"/>
</dbReference>
<keyword evidence="1" id="KW-0805">Transcription regulation</keyword>
<dbReference type="Gene3D" id="1.10.10.60">
    <property type="entry name" value="Homeodomain-like"/>
    <property type="match status" value="1"/>
</dbReference>
<name>R1GM86_9GAMM</name>
<feature type="domain" description="HTH araC/xylS-type" evidence="4">
    <location>
        <begin position="226"/>
        <end position="323"/>
    </location>
</feature>
<protein>
    <submittedName>
        <fullName evidence="5">Transcriptional regulator, AraC family</fullName>
    </submittedName>
</protein>
<dbReference type="PROSITE" id="PS01124">
    <property type="entry name" value="HTH_ARAC_FAMILY_2"/>
    <property type="match status" value="1"/>
</dbReference>
<dbReference type="SMART" id="SM00342">
    <property type="entry name" value="HTH_ARAC"/>
    <property type="match status" value="1"/>
</dbReference>
<dbReference type="InterPro" id="IPR032687">
    <property type="entry name" value="AraC-type_N"/>
</dbReference>
<dbReference type="GO" id="GO:0003700">
    <property type="term" value="F:DNA-binding transcription factor activity"/>
    <property type="evidence" value="ECO:0007669"/>
    <property type="project" value="InterPro"/>
</dbReference>
<dbReference type="SUPFAM" id="SSF46689">
    <property type="entry name" value="Homeodomain-like"/>
    <property type="match status" value="1"/>
</dbReference>
<dbReference type="Pfam" id="PF12625">
    <property type="entry name" value="Arabinose_bd"/>
    <property type="match status" value="1"/>
</dbReference>
<dbReference type="PANTHER" id="PTHR47894:SF4">
    <property type="entry name" value="HTH-TYPE TRANSCRIPTIONAL REGULATOR GADX"/>
    <property type="match status" value="1"/>
</dbReference>